<keyword evidence="2" id="KW-1185">Reference proteome</keyword>
<dbReference type="SUPFAM" id="SSF101327">
    <property type="entry name" value="YgfB-like"/>
    <property type="match status" value="1"/>
</dbReference>
<dbReference type="Pfam" id="PF03695">
    <property type="entry name" value="UPF0149"/>
    <property type="match status" value="1"/>
</dbReference>
<dbReference type="Proteomes" id="UP000005496">
    <property type="component" value="Unassembled WGS sequence"/>
</dbReference>
<proteinExistence type="predicted"/>
<dbReference type="InterPro" id="IPR011978">
    <property type="entry name" value="YgfB-like"/>
</dbReference>
<dbReference type="NCBIfam" id="TIGR02292">
    <property type="entry name" value="ygfB_yecA"/>
    <property type="match status" value="1"/>
</dbReference>
<gene>
    <name evidence="1" type="ORF">Dthio_PD0445</name>
</gene>
<dbReference type="eggNOG" id="COG3318">
    <property type="taxonomic scope" value="Bacteria"/>
</dbReference>
<dbReference type="AlphaFoldDB" id="D6SU38"/>
<evidence type="ECO:0000313" key="2">
    <source>
        <dbReference type="Proteomes" id="UP000005496"/>
    </source>
</evidence>
<dbReference type="Gene3D" id="1.20.120.740">
    <property type="entry name" value="YgfB uncharacterised protein family UPF0149, PF03695"/>
    <property type="match status" value="1"/>
</dbReference>
<reference evidence="1" key="1">
    <citation type="submission" date="2010-05" db="EMBL/GenBank/DDBJ databases">
        <title>The draft genome of Desulfonatronospira thiodismutans ASO3-1.</title>
        <authorList>
            <consortium name="US DOE Joint Genome Institute (JGI-PGF)"/>
            <person name="Lucas S."/>
            <person name="Copeland A."/>
            <person name="Lapidus A."/>
            <person name="Cheng J.-F."/>
            <person name="Bruce D."/>
            <person name="Goodwin L."/>
            <person name="Pitluck S."/>
            <person name="Chertkov O."/>
            <person name="Brettin T."/>
            <person name="Detter J.C."/>
            <person name="Han C."/>
            <person name="Land M.L."/>
            <person name="Hauser L."/>
            <person name="Kyrpides N."/>
            <person name="Mikhailova N."/>
            <person name="Muyzer G."/>
            <person name="Woyke T."/>
        </authorList>
    </citation>
    <scope>NUCLEOTIDE SEQUENCE [LARGE SCALE GENOMIC DNA]</scope>
    <source>
        <strain evidence="1">ASO3-1</strain>
    </source>
</reference>
<protein>
    <submittedName>
        <fullName evidence="1">YecA family protein</fullName>
    </submittedName>
</protein>
<organism evidence="1 2">
    <name type="scientific">Desulfonatronospira thiodismutans ASO3-1</name>
    <dbReference type="NCBI Taxonomy" id="555779"/>
    <lineage>
        <taxon>Bacteria</taxon>
        <taxon>Pseudomonadati</taxon>
        <taxon>Thermodesulfobacteriota</taxon>
        <taxon>Desulfovibrionia</taxon>
        <taxon>Desulfovibrionales</taxon>
        <taxon>Desulfonatronovibrionaceae</taxon>
        <taxon>Desulfonatronospira</taxon>
    </lineage>
</organism>
<dbReference type="RefSeq" id="WP_008871820.1">
    <property type="nucleotide sequence ID" value="NZ_ACJN02000004.1"/>
</dbReference>
<name>D6SU38_9BACT</name>
<dbReference type="InterPro" id="IPR036255">
    <property type="entry name" value="YgfB-like_sf"/>
</dbReference>
<comment type="caution">
    <text evidence="1">The sequence shown here is derived from an EMBL/GenBank/DDBJ whole genome shotgun (WGS) entry which is preliminary data.</text>
</comment>
<sequence>MINSLKSYYKKPSDQELDVLADLLDGMPSAMNIEMMDGFLTALICSPELVMPSTYMQYILGEEHEFETSEQAQKFAGLILRHWNSIVSQLEKNEYFYPVLLESEDGSMGNDWAAGFLSGMHLGGDEWQEYLNDEEKSGVFVPILILANEHDPDPELRPGPIYAHKKIQKIYRINPKSWTSARKFVTRGSPCTQSPVLHICSA</sequence>
<dbReference type="OrthoDB" id="1551443at2"/>
<dbReference type="EMBL" id="ACJN02000004">
    <property type="protein sequence ID" value="EFI33129.1"/>
    <property type="molecule type" value="Genomic_DNA"/>
</dbReference>
<accession>D6SU38</accession>
<evidence type="ECO:0000313" key="1">
    <source>
        <dbReference type="EMBL" id="EFI33129.1"/>
    </source>
</evidence>